<keyword evidence="3" id="KW-1185">Reference proteome</keyword>
<organism evidence="2 3">
    <name type="scientific">Salibacterium qingdaonense</name>
    <dbReference type="NCBI Taxonomy" id="266892"/>
    <lineage>
        <taxon>Bacteria</taxon>
        <taxon>Bacillati</taxon>
        <taxon>Bacillota</taxon>
        <taxon>Bacilli</taxon>
        <taxon>Bacillales</taxon>
        <taxon>Bacillaceae</taxon>
    </lineage>
</organism>
<dbReference type="Proteomes" id="UP000199668">
    <property type="component" value="Unassembled WGS sequence"/>
</dbReference>
<name>A0A1I4IVM2_9BACI</name>
<dbReference type="InterPro" id="IPR003772">
    <property type="entry name" value="YceD"/>
</dbReference>
<protein>
    <recommendedName>
        <fullName evidence="4">DUF177 domain-containing protein</fullName>
    </recommendedName>
</protein>
<dbReference type="EMBL" id="FOTY01000002">
    <property type="protein sequence ID" value="SFL58364.1"/>
    <property type="molecule type" value="Genomic_DNA"/>
</dbReference>
<dbReference type="STRING" id="266892.SAMN04488054_102258"/>
<evidence type="ECO:0008006" key="4">
    <source>
        <dbReference type="Google" id="ProtNLM"/>
    </source>
</evidence>
<evidence type="ECO:0000256" key="1">
    <source>
        <dbReference type="SAM" id="MobiDB-lite"/>
    </source>
</evidence>
<feature type="region of interest" description="Disordered" evidence="1">
    <location>
        <begin position="154"/>
        <end position="177"/>
    </location>
</feature>
<dbReference type="Pfam" id="PF02620">
    <property type="entry name" value="YceD"/>
    <property type="match status" value="1"/>
</dbReference>
<dbReference type="RefSeq" id="WP_090925517.1">
    <property type="nucleotide sequence ID" value="NZ_FOTY01000002.1"/>
</dbReference>
<reference evidence="2 3" key="1">
    <citation type="submission" date="2016-10" db="EMBL/GenBank/DDBJ databases">
        <authorList>
            <person name="de Groot N.N."/>
        </authorList>
    </citation>
    <scope>NUCLEOTIDE SEQUENCE [LARGE SCALE GENOMIC DNA]</scope>
    <source>
        <strain evidence="2 3">CGMCC 1.6134</strain>
    </source>
</reference>
<dbReference type="AlphaFoldDB" id="A0A1I4IVM2"/>
<proteinExistence type="predicted"/>
<evidence type="ECO:0000313" key="3">
    <source>
        <dbReference type="Proteomes" id="UP000199668"/>
    </source>
</evidence>
<accession>A0A1I4IVM2</accession>
<sequence length="177" mass="20167">MRWSIQQLLAKKGEGLEIESTADVSELIDRDRELRNISPVQVSGRGDFTGETVTFHVRLKGSMVLPCARSLADVNYPFNILMTESFRLDGMQADEEDVHLHEPENGYVDLLPYVKENILVEIPIQVFAEDIDETESPAPPNGKDWDIITEDEAAERKEKEENDIDPRMADLAKYFDK</sequence>
<gene>
    <name evidence="2" type="ORF">SAMN04488054_102258</name>
</gene>
<evidence type="ECO:0000313" key="2">
    <source>
        <dbReference type="EMBL" id="SFL58364.1"/>
    </source>
</evidence>
<dbReference type="OrthoDB" id="9790372at2"/>